<gene>
    <name evidence="2" type="ORF">BECKLPF1236B_GA0070989_13433</name>
</gene>
<dbReference type="EMBL" id="CAADFK010000343">
    <property type="protein sequence ID" value="VFK23168.1"/>
    <property type="molecule type" value="Genomic_DNA"/>
</dbReference>
<sequence length="74" mass="8164">MTVVVTRNNRVVFCDHSRNTPGPGQARAPDSVCCGMVYTDGAFSRPPTDREAERRHLAARAKRESARAPLERAP</sequence>
<name>A0A450X1L0_9GAMM</name>
<accession>A0A450X1L0</accession>
<evidence type="ECO:0000313" key="2">
    <source>
        <dbReference type="EMBL" id="VFK23168.1"/>
    </source>
</evidence>
<proteinExistence type="predicted"/>
<feature type="compositionally biased region" description="Basic and acidic residues" evidence="1">
    <location>
        <begin position="47"/>
        <end position="74"/>
    </location>
</feature>
<evidence type="ECO:0000256" key="1">
    <source>
        <dbReference type="SAM" id="MobiDB-lite"/>
    </source>
</evidence>
<protein>
    <submittedName>
        <fullName evidence="2">Uncharacterized protein</fullName>
    </submittedName>
</protein>
<reference evidence="2" key="1">
    <citation type="submission" date="2019-02" db="EMBL/GenBank/DDBJ databases">
        <authorList>
            <person name="Gruber-Vodicka R. H."/>
            <person name="Seah K. B. B."/>
        </authorList>
    </citation>
    <scope>NUCLEOTIDE SEQUENCE</scope>
    <source>
        <strain evidence="2">BECK_S313</strain>
    </source>
</reference>
<dbReference type="AlphaFoldDB" id="A0A450X1L0"/>
<organism evidence="2">
    <name type="scientific">Candidatus Kentrum sp. LPFa</name>
    <dbReference type="NCBI Taxonomy" id="2126335"/>
    <lineage>
        <taxon>Bacteria</taxon>
        <taxon>Pseudomonadati</taxon>
        <taxon>Pseudomonadota</taxon>
        <taxon>Gammaproteobacteria</taxon>
        <taxon>Candidatus Kentrum</taxon>
    </lineage>
</organism>
<feature type="region of interest" description="Disordered" evidence="1">
    <location>
        <begin position="44"/>
        <end position="74"/>
    </location>
</feature>